<comment type="caution">
    <text evidence="9">The sequence shown here is derived from an EMBL/GenBank/DDBJ whole genome shotgun (WGS) entry which is preliminary data.</text>
</comment>
<evidence type="ECO:0000256" key="3">
    <source>
        <dbReference type="ARBA" id="ARBA00023136"/>
    </source>
</evidence>
<organism evidence="9 10">
    <name type="scientific">Massilia horti</name>
    <dbReference type="NCBI Taxonomy" id="2562153"/>
    <lineage>
        <taxon>Bacteria</taxon>
        <taxon>Pseudomonadati</taxon>
        <taxon>Pseudomonadota</taxon>
        <taxon>Betaproteobacteria</taxon>
        <taxon>Burkholderiales</taxon>
        <taxon>Oxalobacteraceae</taxon>
        <taxon>Telluria group</taxon>
        <taxon>Massilia</taxon>
    </lineage>
</organism>
<evidence type="ECO:0000256" key="2">
    <source>
        <dbReference type="ARBA" id="ARBA00009810"/>
    </source>
</evidence>
<dbReference type="PANTHER" id="PTHR40980:SF3">
    <property type="entry name" value="TONB-DEPENDENT RECEPTOR-LIKE BETA-BARREL DOMAIN-CONTAINING PROTEIN"/>
    <property type="match status" value="1"/>
</dbReference>
<comment type="subcellular location">
    <subcellularLocation>
        <location evidence="1 5">Cell outer membrane</location>
    </subcellularLocation>
</comment>
<dbReference type="Gene3D" id="2.170.130.10">
    <property type="entry name" value="TonB-dependent receptor, plug domain"/>
    <property type="match status" value="1"/>
</dbReference>
<dbReference type="InterPro" id="IPR012910">
    <property type="entry name" value="Plug_dom"/>
</dbReference>
<dbReference type="PANTHER" id="PTHR40980">
    <property type="entry name" value="PLUG DOMAIN-CONTAINING PROTEIN"/>
    <property type="match status" value="1"/>
</dbReference>
<evidence type="ECO:0000259" key="8">
    <source>
        <dbReference type="Pfam" id="PF07715"/>
    </source>
</evidence>
<dbReference type="SUPFAM" id="SSF56935">
    <property type="entry name" value="Porins"/>
    <property type="match status" value="1"/>
</dbReference>
<evidence type="ECO:0000313" key="9">
    <source>
        <dbReference type="EMBL" id="TFW33387.1"/>
    </source>
</evidence>
<dbReference type="GO" id="GO:0009279">
    <property type="term" value="C:cell outer membrane"/>
    <property type="evidence" value="ECO:0007669"/>
    <property type="project" value="UniProtKB-SubCell"/>
</dbReference>
<feature type="domain" description="TonB-dependent receptor plug" evidence="8">
    <location>
        <begin position="52"/>
        <end position="163"/>
    </location>
</feature>
<evidence type="ECO:0000313" key="10">
    <source>
        <dbReference type="Proteomes" id="UP000297258"/>
    </source>
</evidence>
<feature type="signal peptide" evidence="6">
    <location>
        <begin position="1"/>
        <end position="25"/>
    </location>
</feature>
<dbReference type="AlphaFoldDB" id="A0A4Y9T7J4"/>
<evidence type="ECO:0000256" key="6">
    <source>
        <dbReference type="SAM" id="SignalP"/>
    </source>
</evidence>
<evidence type="ECO:0000256" key="4">
    <source>
        <dbReference type="ARBA" id="ARBA00023237"/>
    </source>
</evidence>
<dbReference type="InterPro" id="IPR000531">
    <property type="entry name" value="Beta-barrel_TonB"/>
</dbReference>
<dbReference type="Proteomes" id="UP000297258">
    <property type="component" value="Unassembled WGS sequence"/>
</dbReference>
<protein>
    <submittedName>
        <fullName evidence="9">TonB-dependent receptor</fullName>
    </submittedName>
</protein>
<dbReference type="NCBIfam" id="TIGR01782">
    <property type="entry name" value="TonB-Xanth-Caul"/>
    <property type="match status" value="1"/>
</dbReference>
<proteinExistence type="inferred from homology"/>
<dbReference type="Pfam" id="PF00593">
    <property type="entry name" value="TonB_dep_Rec_b-barrel"/>
    <property type="match status" value="1"/>
</dbReference>
<evidence type="ECO:0000256" key="1">
    <source>
        <dbReference type="ARBA" id="ARBA00004442"/>
    </source>
</evidence>
<accession>A0A4Y9T7J4</accession>
<reference evidence="9 10" key="1">
    <citation type="submission" date="2019-03" db="EMBL/GenBank/DDBJ databases">
        <title>Draft genome of Massilia hortus sp. nov., a novel bacterial species of the Oxalobacteraceae family.</title>
        <authorList>
            <person name="Peta V."/>
            <person name="Raths R."/>
            <person name="Bucking H."/>
        </authorList>
    </citation>
    <scope>NUCLEOTIDE SEQUENCE [LARGE SCALE GENOMIC DNA]</scope>
    <source>
        <strain evidence="9 10">ONC3</strain>
    </source>
</reference>
<dbReference type="Pfam" id="PF07715">
    <property type="entry name" value="Plug"/>
    <property type="match status" value="1"/>
</dbReference>
<dbReference type="EMBL" id="SPUM01000041">
    <property type="protein sequence ID" value="TFW33387.1"/>
    <property type="molecule type" value="Genomic_DNA"/>
</dbReference>
<dbReference type="InterPro" id="IPR010104">
    <property type="entry name" value="TonB_rcpt_bac"/>
</dbReference>
<sequence>MFKQKPLAAAVSMAIWSLASLPALAQQAADTPMQTVEVTGIRASMAKSLEVKKNATANVEVITAEDVGKMPDKNLADSLQRLPGVAVRTDYDEAEKVAMRGTNPDMTMIMFNGHSVSVGDWYVSDQASSSRSTSLSLVPSHVLNQAMVYKTSQANIVDGGLAGTINVTTRKPLQAKERFSGVISGGMSYTELPNKTAPDLNATFNWKNEANTFGVMVQGFAEKRYVRRDSVSRFAYGTSSGWDVINTTTMLGITDASLAGTGYKASDLNGVRLPGSMSSEFVESVRDRKGGLVSVQFKPNQDLDVTMTGFHSAMGANNHGRLTSSAIYSMLLGKNQPLGSTTAAAANTNSKGQRVYAQIRNPVIVTERTMYGDELKVLKAADIVFADGTTPQYVGNSEGFFRDGAQGTGSFLDLDAKYRVNQDLTLKTLLSTTRGVGKTDRDQGLTLARYGTGISYALGGLYDAPYVKYWGVGANQPGLNPDGSGYTIVDRAASGVKTVDKEWSGQLDAEYKLQAGWIQSLETGVRFSDHKRTSGRWGPAFRAGIVVDPVTGKVTSPTPTPMTGWVPYPDNFGNGLGGGFWDNTGFTYTREATKAYISENIKETSAEWERRVSSEIDMRERQASAYLMANLENGPWSGNVGLRFVRTTVDAQIATPIPNDPATGKRPCDRYAPGTTPVPCAAYPGAINNSGEASAYFDASTGFVFDPKGGNTMYYKTPSHRVFNNFLPSLNLRYEITKDMIARFGASRTIGRQNYNAYGAGFGTPGCDASGCKVSGPNPDLKPLTSDNLDLSWAWYFDRRSAVSVSLFHSKIDGYVKTGTVGSSTIDLTDPRDNTVKTFFINTSSQQGAKISGIELAYEQPFGDTPFGFTSNVSRAKTKVDDGRPMVGASEWSGNLGVYFENDKLSARVVTNYRSEYVNSTTAPSPTANSQGMSVINGVAMPTAPTMAAPVTTLAFNASYNITKNLVLTFDATNLTNVKRAYYRYSEEEQQKLDVSGRQYYLNLKYKF</sequence>
<dbReference type="InterPro" id="IPR037066">
    <property type="entry name" value="Plug_dom_sf"/>
</dbReference>
<keyword evidence="9" id="KW-0675">Receptor</keyword>
<dbReference type="InterPro" id="IPR036942">
    <property type="entry name" value="Beta-barrel_TonB_sf"/>
</dbReference>
<keyword evidence="4" id="KW-0998">Cell outer membrane</keyword>
<dbReference type="Gene3D" id="2.40.170.20">
    <property type="entry name" value="TonB-dependent receptor, beta-barrel domain"/>
    <property type="match status" value="1"/>
</dbReference>
<keyword evidence="3 5" id="KW-0472">Membrane</keyword>
<feature type="chain" id="PRO_5021474232" evidence="6">
    <location>
        <begin position="26"/>
        <end position="1008"/>
    </location>
</feature>
<gene>
    <name evidence="9" type="ORF">E4O92_06980</name>
</gene>
<feature type="domain" description="TonB-dependent receptor-like beta-barrel" evidence="7">
    <location>
        <begin position="466"/>
        <end position="975"/>
    </location>
</feature>
<keyword evidence="5" id="KW-0798">TonB box</keyword>
<keyword evidence="10" id="KW-1185">Reference proteome</keyword>
<dbReference type="RefSeq" id="WP_135189042.1">
    <property type="nucleotide sequence ID" value="NZ_SPUM01000041.1"/>
</dbReference>
<dbReference type="OrthoDB" id="8727862at2"/>
<keyword evidence="6" id="KW-0732">Signal</keyword>
<evidence type="ECO:0000256" key="5">
    <source>
        <dbReference type="RuleBase" id="RU003357"/>
    </source>
</evidence>
<evidence type="ECO:0000259" key="7">
    <source>
        <dbReference type="Pfam" id="PF00593"/>
    </source>
</evidence>
<comment type="similarity">
    <text evidence="2 5">Belongs to the TonB-dependent receptor family.</text>
</comment>
<name>A0A4Y9T7J4_9BURK</name>